<dbReference type="AlphaFoldDB" id="A0A5D3WL62"/>
<proteinExistence type="inferred from homology"/>
<dbReference type="EC" id="2.7.1.33" evidence="6 17"/>
<comment type="pathway">
    <text evidence="4 17">Cofactor biosynthesis; coenzyme A biosynthesis; CoA from (R)-pantothenate: step 1/5.</text>
</comment>
<feature type="binding site" evidence="17">
    <location>
        <position position="100"/>
    </location>
    <ligand>
        <name>substrate</name>
    </ligand>
</feature>
<evidence type="ECO:0000256" key="2">
    <source>
        <dbReference type="ARBA" id="ARBA00001958"/>
    </source>
</evidence>
<dbReference type="InterPro" id="IPR043129">
    <property type="entry name" value="ATPase_NBD"/>
</dbReference>
<feature type="binding site" evidence="17">
    <location>
        <position position="132"/>
    </location>
    <ligand>
        <name>ATP</name>
        <dbReference type="ChEBI" id="CHEBI:30616"/>
    </ligand>
</feature>
<comment type="function">
    <text evidence="17">Catalyzes the phosphorylation of pantothenate (Pan), the first step in CoA biosynthesis.</text>
</comment>
<dbReference type="OrthoDB" id="9804707at2"/>
<feature type="active site" description="Proton acceptor" evidence="17">
    <location>
        <position position="109"/>
    </location>
</feature>
<feature type="binding site" evidence="17">
    <location>
        <position position="184"/>
    </location>
    <ligand>
        <name>substrate</name>
    </ligand>
</feature>
<keyword evidence="9 17" id="KW-0479">Metal-binding</keyword>
<dbReference type="HAMAP" id="MF_01274">
    <property type="entry name" value="Pantothen_kinase_3"/>
    <property type="match status" value="1"/>
</dbReference>
<dbReference type="SUPFAM" id="SSF53067">
    <property type="entry name" value="Actin-like ATPase domain"/>
    <property type="match status" value="2"/>
</dbReference>
<dbReference type="RefSeq" id="WP_148894074.1">
    <property type="nucleotide sequence ID" value="NZ_VNIB01000001.1"/>
</dbReference>
<gene>
    <name evidence="17" type="primary">coaX</name>
    <name evidence="18" type="ORF">EDC39_10125</name>
</gene>
<dbReference type="Gene3D" id="3.30.420.40">
    <property type="match status" value="2"/>
</dbReference>
<evidence type="ECO:0000256" key="4">
    <source>
        <dbReference type="ARBA" id="ARBA00005225"/>
    </source>
</evidence>
<comment type="catalytic activity">
    <reaction evidence="1 17">
        <text>(R)-pantothenate + ATP = (R)-4'-phosphopantothenate + ADP + H(+)</text>
        <dbReference type="Rhea" id="RHEA:16373"/>
        <dbReference type="ChEBI" id="CHEBI:10986"/>
        <dbReference type="ChEBI" id="CHEBI:15378"/>
        <dbReference type="ChEBI" id="CHEBI:29032"/>
        <dbReference type="ChEBI" id="CHEBI:30616"/>
        <dbReference type="ChEBI" id="CHEBI:456216"/>
        <dbReference type="EC" id="2.7.1.33"/>
    </reaction>
</comment>
<evidence type="ECO:0000256" key="10">
    <source>
        <dbReference type="ARBA" id="ARBA00022741"/>
    </source>
</evidence>
<evidence type="ECO:0000256" key="16">
    <source>
        <dbReference type="ARBA" id="ARBA00040883"/>
    </source>
</evidence>
<organism evidence="18 19">
    <name type="scientific">Geothermobacter ehrlichii</name>
    <dbReference type="NCBI Taxonomy" id="213224"/>
    <lineage>
        <taxon>Bacteria</taxon>
        <taxon>Pseudomonadati</taxon>
        <taxon>Thermodesulfobacteriota</taxon>
        <taxon>Desulfuromonadia</taxon>
        <taxon>Desulfuromonadales</taxon>
        <taxon>Geothermobacteraceae</taxon>
        <taxon>Geothermobacter</taxon>
    </lineage>
</organism>
<comment type="cofactor">
    <cofactor evidence="2">
        <name>K(+)</name>
        <dbReference type="ChEBI" id="CHEBI:29103"/>
    </cofactor>
</comment>
<dbReference type="PANTHER" id="PTHR34265:SF1">
    <property type="entry name" value="TYPE III PANTOTHENATE KINASE"/>
    <property type="match status" value="1"/>
</dbReference>
<keyword evidence="8 17" id="KW-0808">Transferase</keyword>
<sequence length="257" mass="28139">MLLVIDIGNSNTVFGIYRSQELLHHWRLTTDKARTSDEYAMLIHELFSMAGLHFRDVEDVIISSVVPPMLQVLEQLCRTYFDLQPCVVGPGIRTGMPILYDNPREVGADRIVNAVAAYELKKRSLIVVDFGTATTFDYISARGEYLGGAIAPGLVISTEALFEKASKLPRVEVARPPAVIAKNTVNSIQAGLFYGYCGLVDGIVRKMQQEAGDSPAVLATGGLASLLAEVSETIEEVHPNLTLEGLRIIHQRNRSGL</sequence>
<reference evidence="18 19" key="1">
    <citation type="submission" date="2019-07" db="EMBL/GenBank/DDBJ databases">
        <title>Genomic Encyclopedia of Type Strains, Phase IV (KMG-IV): sequencing the most valuable type-strain genomes for metagenomic binning, comparative biology and taxonomic classification.</title>
        <authorList>
            <person name="Goeker M."/>
        </authorList>
    </citation>
    <scope>NUCLEOTIDE SEQUENCE [LARGE SCALE GENOMIC DNA]</scope>
    <source>
        <strain evidence="18 19">SS015</strain>
    </source>
</reference>
<evidence type="ECO:0000256" key="8">
    <source>
        <dbReference type="ARBA" id="ARBA00022679"/>
    </source>
</evidence>
<dbReference type="PANTHER" id="PTHR34265">
    <property type="entry name" value="TYPE III PANTOTHENATE KINASE"/>
    <property type="match status" value="1"/>
</dbReference>
<keyword evidence="14 17" id="KW-0173">Coenzyme A biosynthesis</keyword>
<accession>A0A5D3WL62</accession>
<feature type="binding site" evidence="17">
    <location>
        <begin position="107"/>
        <end position="110"/>
    </location>
    <ligand>
        <name>substrate</name>
    </ligand>
</feature>
<feature type="binding site" evidence="17">
    <location>
        <position position="129"/>
    </location>
    <ligand>
        <name>K(+)</name>
        <dbReference type="ChEBI" id="CHEBI:29103"/>
    </ligand>
</feature>
<keyword evidence="13 17" id="KW-0630">Potassium</keyword>
<dbReference type="NCBIfam" id="NF009855">
    <property type="entry name" value="PRK13321.1"/>
    <property type="match status" value="1"/>
</dbReference>
<dbReference type="NCBIfam" id="NF009848">
    <property type="entry name" value="PRK13318.1-6"/>
    <property type="match status" value="1"/>
</dbReference>
<dbReference type="CDD" id="cd24015">
    <property type="entry name" value="ASKHA_NBD_PanK-III"/>
    <property type="match status" value="1"/>
</dbReference>
<feature type="binding site" evidence="17">
    <location>
        <begin position="6"/>
        <end position="13"/>
    </location>
    <ligand>
        <name>ATP</name>
        <dbReference type="ChEBI" id="CHEBI:30616"/>
    </ligand>
</feature>
<dbReference type="Proteomes" id="UP000324159">
    <property type="component" value="Unassembled WGS sequence"/>
</dbReference>
<evidence type="ECO:0000256" key="13">
    <source>
        <dbReference type="ARBA" id="ARBA00022958"/>
    </source>
</evidence>
<evidence type="ECO:0000313" key="18">
    <source>
        <dbReference type="EMBL" id="TYO99865.1"/>
    </source>
</evidence>
<keyword evidence="7 17" id="KW-0963">Cytoplasm</keyword>
<comment type="subcellular location">
    <subcellularLocation>
        <location evidence="3 17">Cytoplasm</location>
    </subcellularLocation>
</comment>
<keyword evidence="19" id="KW-1185">Reference proteome</keyword>
<evidence type="ECO:0000256" key="7">
    <source>
        <dbReference type="ARBA" id="ARBA00022490"/>
    </source>
</evidence>
<dbReference type="GO" id="GO:0004594">
    <property type="term" value="F:pantothenate kinase activity"/>
    <property type="evidence" value="ECO:0007669"/>
    <property type="project" value="UniProtKB-UniRule"/>
</dbReference>
<dbReference type="GO" id="GO:0005737">
    <property type="term" value="C:cytoplasm"/>
    <property type="evidence" value="ECO:0007669"/>
    <property type="project" value="UniProtKB-SubCell"/>
</dbReference>
<keyword evidence="11 17" id="KW-0418">Kinase</keyword>
<evidence type="ECO:0000256" key="1">
    <source>
        <dbReference type="ARBA" id="ARBA00001206"/>
    </source>
</evidence>
<evidence type="ECO:0000256" key="17">
    <source>
        <dbReference type="HAMAP-Rule" id="MF_01274"/>
    </source>
</evidence>
<comment type="caution">
    <text evidence="18">The sequence shown here is derived from an EMBL/GenBank/DDBJ whole genome shotgun (WGS) entry which is preliminary data.</text>
</comment>
<evidence type="ECO:0000256" key="15">
    <source>
        <dbReference type="ARBA" id="ARBA00038036"/>
    </source>
</evidence>
<evidence type="ECO:0000256" key="14">
    <source>
        <dbReference type="ARBA" id="ARBA00022993"/>
    </source>
</evidence>
<evidence type="ECO:0000313" key="19">
    <source>
        <dbReference type="Proteomes" id="UP000324159"/>
    </source>
</evidence>
<evidence type="ECO:0000256" key="3">
    <source>
        <dbReference type="ARBA" id="ARBA00004496"/>
    </source>
</evidence>
<dbReference type="UniPathway" id="UPA00241">
    <property type="reaction ID" value="UER00352"/>
</dbReference>
<comment type="cofactor">
    <cofactor evidence="17">
        <name>NH4(+)</name>
        <dbReference type="ChEBI" id="CHEBI:28938"/>
    </cofactor>
    <cofactor evidence="17">
        <name>K(+)</name>
        <dbReference type="ChEBI" id="CHEBI:29103"/>
    </cofactor>
    <text evidence="17">A monovalent cation. Ammonium or potassium.</text>
</comment>
<protein>
    <recommendedName>
        <fullName evidence="16 17">Type III pantothenate kinase</fullName>
        <ecNumber evidence="6 17">2.7.1.33</ecNumber>
    </recommendedName>
    <alternativeName>
        <fullName evidence="17">PanK-III</fullName>
    </alternativeName>
    <alternativeName>
        <fullName evidence="17">Pantothenic acid kinase</fullName>
    </alternativeName>
</protein>
<dbReference type="GO" id="GO:0015937">
    <property type="term" value="P:coenzyme A biosynthetic process"/>
    <property type="evidence" value="ECO:0007669"/>
    <property type="project" value="UniProtKB-UniRule"/>
</dbReference>
<evidence type="ECO:0000256" key="9">
    <source>
        <dbReference type="ARBA" id="ARBA00022723"/>
    </source>
</evidence>
<dbReference type="Pfam" id="PF03309">
    <property type="entry name" value="Pan_kinase"/>
    <property type="match status" value="1"/>
</dbReference>
<comment type="subunit">
    <text evidence="5 17">Homodimer.</text>
</comment>
<dbReference type="EMBL" id="VNIB01000001">
    <property type="protein sequence ID" value="TYO99865.1"/>
    <property type="molecule type" value="Genomic_DNA"/>
</dbReference>
<dbReference type="InterPro" id="IPR004619">
    <property type="entry name" value="Type_III_PanK"/>
</dbReference>
<dbReference type="GO" id="GO:0046872">
    <property type="term" value="F:metal ion binding"/>
    <property type="evidence" value="ECO:0007669"/>
    <property type="project" value="UniProtKB-KW"/>
</dbReference>
<comment type="similarity">
    <text evidence="15 17">Belongs to the type III pantothenate kinase family.</text>
</comment>
<evidence type="ECO:0000256" key="6">
    <source>
        <dbReference type="ARBA" id="ARBA00012102"/>
    </source>
</evidence>
<keyword evidence="10 17" id="KW-0547">Nucleotide-binding</keyword>
<dbReference type="GO" id="GO:0005524">
    <property type="term" value="F:ATP binding"/>
    <property type="evidence" value="ECO:0007669"/>
    <property type="project" value="UniProtKB-UniRule"/>
</dbReference>
<evidence type="ECO:0000256" key="12">
    <source>
        <dbReference type="ARBA" id="ARBA00022840"/>
    </source>
</evidence>
<dbReference type="NCBIfam" id="TIGR00671">
    <property type="entry name" value="baf"/>
    <property type="match status" value="1"/>
</dbReference>
<name>A0A5D3WL62_9BACT</name>
<keyword evidence="12 17" id="KW-0067">ATP-binding</keyword>
<evidence type="ECO:0000256" key="11">
    <source>
        <dbReference type="ARBA" id="ARBA00022777"/>
    </source>
</evidence>
<evidence type="ECO:0000256" key="5">
    <source>
        <dbReference type="ARBA" id="ARBA00011738"/>
    </source>
</evidence>